<organism evidence="1 2">
    <name type="scientific">Kribbella steppae</name>
    <dbReference type="NCBI Taxonomy" id="2512223"/>
    <lineage>
        <taxon>Bacteria</taxon>
        <taxon>Bacillati</taxon>
        <taxon>Actinomycetota</taxon>
        <taxon>Actinomycetes</taxon>
        <taxon>Propionibacteriales</taxon>
        <taxon>Kribbellaceae</taxon>
        <taxon>Kribbella</taxon>
    </lineage>
</organism>
<name>A0A4R2H6Z2_9ACTN</name>
<reference evidence="1 2" key="1">
    <citation type="journal article" date="2015" name="Stand. Genomic Sci.">
        <title>Genomic Encyclopedia of Bacterial and Archaeal Type Strains, Phase III: the genomes of soil and plant-associated and newly described type strains.</title>
        <authorList>
            <person name="Whitman W.B."/>
            <person name="Woyke T."/>
            <person name="Klenk H.P."/>
            <person name="Zhou Y."/>
            <person name="Lilburn T.G."/>
            <person name="Beck B.J."/>
            <person name="De Vos P."/>
            <person name="Vandamme P."/>
            <person name="Eisen J.A."/>
            <person name="Garrity G."/>
            <person name="Hugenholtz P."/>
            <person name="Kyrpides N.C."/>
        </authorList>
    </citation>
    <scope>NUCLEOTIDE SEQUENCE [LARGE SCALE GENOMIC DNA]</scope>
    <source>
        <strain evidence="1 2">VKM Ac-2572</strain>
    </source>
</reference>
<evidence type="ECO:0000313" key="2">
    <source>
        <dbReference type="Proteomes" id="UP000294508"/>
    </source>
</evidence>
<dbReference type="OrthoDB" id="3830832at2"/>
<dbReference type="RefSeq" id="WP_132212261.1">
    <property type="nucleotide sequence ID" value="NZ_SLWN01000010.1"/>
</dbReference>
<gene>
    <name evidence="1" type="ORF">EV652_110119</name>
</gene>
<evidence type="ECO:0000313" key="1">
    <source>
        <dbReference type="EMBL" id="TCO22134.1"/>
    </source>
</evidence>
<protein>
    <submittedName>
        <fullName evidence="1">Uncharacterized protein</fullName>
    </submittedName>
</protein>
<sequence>MAALDEARAHLAKAREFLEADELTNDLALYNAAATKGILITTSGFGPSSYRFATGKPLPHTRCHRVNRGKCRSGSIS</sequence>
<proteinExistence type="predicted"/>
<comment type="caution">
    <text evidence="1">The sequence shown here is derived from an EMBL/GenBank/DDBJ whole genome shotgun (WGS) entry which is preliminary data.</text>
</comment>
<dbReference type="Proteomes" id="UP000294508">
    <property type="component" value="Unassembled WGS sequence"/>
</dbReference>
<keyword evidence="2" id="KW-1185">Reference proteome</keyword>
<dbReference type="AlphaFoldDB" id="A0A4R2H6Z2"/>
<accession>A0A4R2H6Z2</accession>
<dbReference type="EMBL" id="SLWN01000010">
    <property type="protein sequence ID" value="TCO22134.1"/>
    <property type="molecule type" value="Genomic_DNA"/>
</dbReference>